<dbReference type="Proteomes" id="UP000509761">
    <property type="component" value="Chromosome"/>
</dbReference>
<sequence length="43" mass="4849">MSHHPFFILLRKGFSIKSSIKSMLFIAQDFSPASNAKKSYSIS</sequence>
<proteinExistence type="predicted"/>
<dbReference type="AlphaFoldDB" id="A0AAP9NP88"/>
<evidence type="ECO:0000313" key="1">
    <source>
        <dbReference type="EMBL" id="QKS25494.1"/>
    </source>
</evidence>
<reference evidence="1 2" key="1">
    <citation type="submission" date="2019-12" db="EMBL/GenBank/DDBJ databases">
        <title>Genome sequencing and assembly of endphytes of Porphyra tenera.</title>
        <authorList>
            <person name="Park J.M."/>
            <person name="Shin R."/>
            <person name="Jo S.H."/>
        </authorList>
    </citation>
    <scope>NUCLEOTIDE SEQUENCE [LARGE SCALE GENOMIC DNA]</scope>
    <source>
        <strain evidence="1 2">GPM3</strain>
    </source>
</reference>
<organism evidence="1 2">
    <name type="scientific">Vreelandella titanicae</name>
    <dbReference type="NCBI Taxonomy" id="664683"/>
    <lineage>
        <taxon>Bacteria</taxon>
        <taxon>Pseudomonadati</taxon>
        <taxon>Pseudomonadota</taxon>
        <taxon>Gammaproteobacteria</taxon>
        <taxon>Oceanospirillales</taxon>
        <taxon>Halomonadaceae</taxon>
        <taxon>Vreelandella</taxon>
    </lineage>
</organism>
<name>A0AAP9NP88_9GAMM</name>
<keyword evidence="2" id="KW-1185">Reference proteome</keyword>
<protein>
    <submittedName>
        <fullName evidence="1">Uncharacterized protein</fullName>
    </submittedName>
</protein>
<accession>A0AAP9NP88</accession>
<evidence type="ECO:0000313" key="2">
    <source>
        <dbReference type="Proteomes" id="UP000509761"/>
    </source>
</evidence>
<dbReference type="EMBL" id="CP054580">
    <property type="protein sequence ID" value="QKS25494.1"/>
    <property type="molecule type" value="Genomic_DNA"/>
</dbReference>
<gene>
    <name evidence="1" type="ORF">FX987_03290</name>
</gene>